<evidence type="ECO:0000313" key="1">
    <source>
        <dbReference type="EMBL" id="VDO05042.1"/>
    </source>
</evidence>
<proteinExistence type="predicted"/>
<reference evidence="1 2" key="2">
    <citation type="submission" date="2018-11" db="EMBL/GenBank/DDBJ databases">
        <authorList>
            <consortium name="Pathogen Informatics"/>
        </authorList>
    </citation>
    <scope>NUCLEOTIDE SEQUENCE [LARGE SCALE GENOMIC DNA]</scope>
</reference>
<dbReference type="Proteomes" id="UP000278807">
    <property type="component" value="Unassembled WGS sequence"/>
</dbReference>
<dbReference type="EMBL" id="UZAE01012413">
    <property type="protein sequence ID" value="VDO05042.1"/>
    <property type="molecule type" value="Genomic_DNA"/>
</dbReference>
<evidence type="ECO:0000313" key="2">
    <source>
        <dbReference type="Proteomes" id="UP000278807"/>
    </source>
</evidence>
<gene>
    <name evidence="1" type="ORF">HNAJ_LOCUS8871</name>
</gene>
<keyword evidence="2" id="KW-1185">Reference proteome</keyword>
<evidence type="ECO:0000313" key="3">
    <source>
        <dbReference type="WBParaSite" id="HNAJ_0000887501-mRNA-1"/>
    </source>
</evidence>
<protein>
    <submittedName>
        <fullName evidence="3">Suf domain-containing protein</fullName>
    </submittedName>
</protein>
<dbReference type="WBParaSite" id="HNAJ_0000887501-mRNA-1">
    <property type="protein sequence ID" value="HNAJ_0000887501-mRNA-1"/>
    <property type="gene ID" value="HNAJ_0000887501"/>
</dbReference>
<sequence length="93" mass="10311">MKGGVKSMRKDTVDAPFMQPPPSCNLPILSGIFVPPIKDEGLFSLPPPPIFRLFSAMMVVEKGNFKRPAALHMAANRRKVDRDPFESAKLDES</sequence>
<name>A0A0R3TNC5_RODNA</name>
<organism evidence="3">
    <name type="scientific">Rodentolepis nana</name>
    <name type="common">Dwarf tapeworm</name>
    <name type="synonym">Hymenolepis nana</name>
    <dbReference type="NCBI Taxonomy" id="102285"/>
    <lineage>
        <taxon>Eukaryota</taxon>
        <taxon>Metazoa</taxon>
        <taxon>Spiralia</taxon>
        <taxon>Lophotrochozoa</taxon>
        <taxon>Platyhelminthes</taxon>
        <taxon>Cestoda</taxon>
        <taxon>Eucestoda</taxon>
        <taxon>Cyclophyllidea</taxon>
        <taxon>Hymenolepididae</taxon>
        <taxon>Rodentolepis</taxon>
    </lineage>
</organism>
<accession>A0A0R3TNC5</accession>
<reference evidence="3" key="1">
    <citation type="submission" date="2017-02" db="UniProtKB">
        <authorList>
            <consortium name="WormBaseParasite"/>
        </authorList>
    </citation>
    <scope>IDENTIFICATION</scope>
</reference>
<dbReference type="AlphaFoldDB" id="A0A0R3TNC5"/>